<organism evidence="1">
    <name type="scientific">marine sediment metagenome</name>
    <dbReference type="NCBI Taxonomy" id="412755"/>
    <lineage>
        <taxon>unclassified sequences</taxon>
        <taxon>metagenomes</taxon>
        <taxon>ecological metagenomes</taxon>
    </lineage>
</organism>
<evidence type="ECO:0000313" key="1">
    <source>
        <dbReference type="EMBL" id="KKM75276.1"/>
    </source>
</evidence>
<reference evidence="1" key="1">
    <citation type="journal article" date="2015" name="Nature">
        <title>Complex archaea that bridge the gap between prokaryotes and eukaryotes.</title>
        <authorList>
            <person name="Spang A."/>
            <person name="Saw J.H."/>
            <person name="Jorgensen S.L."/>
            <person name="Zaremba-Niedzwiedzka K."/>
            <person name="Martijn J."/>
            <person name="Lind A.E."/>
            <person name="van Eijk R."/>
            <person name="Schleper C."/>
            <person name="Guy L."/>
            <person name="Ettema T.J."/>
        </authorList>
    </citation>
    <scope>NUCLEOTIDE SEQUENCE</scope>
</reference>
<gene>
    <name evidence="1" type="ORF">LCGC14_1391840</name>
</gene>
<dbReference type="Gene3D" id="2.10.230.10">
    <property type="entry name" value="Heat shock protein DnaJ, cysteine-rich domain"/>
    <property type="match status" value="1"/>
</dbReference>
<comment type="caution">
    <text evidence="1">The sequence shown here is derived from an EMBL/GenBank/DDBJ whole genome shotgun (WGS) entry which is preliminary data.</text>
</comment>
<proteinExistence type="predicted"/>
<dbReference type="InterPro" id="IPR036410">
    <property type="entry name" value="HSP_DnaJ_Cys-rich_dom_sf"/>
</dbReference>
<dbReference type="EMBL" id="LAZR01009005">
    <property type="protein sequence ID" value="KKM75276.1"/>
    <property type="molecule type" value="Genomic_DNA"/>
</dbReference>
<sequence>MNTDKLIEEMAEFLFHLKYASNSFLTAMPELQKYYKNQAKQLAQGFKDHKGVFKVERKKPCTRCKGSGLIETGILRGGVFRGKDIDCPDCKGAGKRVKVAIEELEIPE</sequence>
<protein>
    <recommendedName>
        <fullName evidence="2">CR-type domain-containing protein</fullName>
    </recommendedName>
</protein>
<evidence type="ECO:0008006" key="2">
    <source>
        <dbReference type="Google" id="ProtNLM"/>
    </source>
</evidence>
<dbReference type="AlphaFoldDB" id="A0A0F9KKK5"/>
<dbReference type="SUPFAM" id="SSF57938">
    <property type="entry name" value="DnaJ/Hsp40 cysteine-rich domain"/>
    <property type="match status" value="1"/>
</dbReference>
<name>A0A0F9KKK5_9ZZZZ</name>
<accession>A0A0F9KKK5</accession>